<dbReference type="EMBL" id="JAGPYM010000006">
    <property type="protein sequence ID" value="KAH6893204.1"/>
    <property type="molecule type" value="Genomic_DNA"/>
</dbReference>
<keyword evidence="3" id="KW-1185">Reference proteome</keyword>
<protein>
    <submittedName>
        <fullName evidence="2">Uncharacterized protein</fullName>
    </submittedName>
</protein>
<comment type="caution">
    <text evidence="2">The sequence shown here is derived from an EMBL/GenBank/DDBJ whole genome shotgun (WGS) entry which is preliminary data.</text>
</comment>
<name>A0A9P9ARQ6_9HYPO</name>
<accession>A0A9P9ARQ6</accession>
<evidence type="ECO:0000313" key="2">
    <source>
        <dbReference type="EMBL" id="KAH6893204.1"/>
    </source>
</evidence>
<gene>
    <name evidence="2" type="ORF">B0T10DRAFT_267665</name>
</gene>
<feature type="region of interest" description="Disordered" evidence="1">
    <location>
        <begin position="89"/>
        <end position="133"/>
    </location>
</feature>
<feature type="region of interest" description="Disordered" evidence="1">
    <location>
        <begin position="186"/>
        <end position="207"/>
    </location>
</feature>
<proteinExistence type="predicted"/>
<sequence>MYEKKRKKTAQKAAERRVFIAVDMCHSSSPLCLGVNSEDGRNSVNMSIAEGESRFCTATDMKRLESSIISGPTTTHQLTRADTMTLGNFDFSLSGSREGTAKRKRRRPDGTESSRETASSALAGKGGLRHNLRTERTTLNGGLRGFRSRGWVIIMLGERYLSWNQLHGTTLGTYKTSEAAHITRAMNSSSRISGESARQMKKPKTIL</sequence>
<dbReference type="Proteomes" id="UP000777438">
    <property type="component" value="Unassembled WGS sequence"/>
</dbReference>
<organism evidence="2 3">
    <name type="scientific">Thelonectria olida</name>
    <dbReference type="NCBI Taxonomy" id="1576542"/>
    <lineage>
        <taxon>Eukaryota</taxon>
        <taxon>Fungi</taxon>
        <taxon>Dikarya</taxon>
        <taxon>Ascomycota</taxon>
        <taxon>Pezizomycotina</taxon>
        <taxon>Sordariomycetes</taxon>
        <taxon>Hypocreomycetidae</taxon>
        <taxon>Hypocreales</taxon>
        <taxon>Nectriaceae</taxon>
        <taxon>Thelonectria</taxon>
    </lineage>
</organism>
<evidence type="ECO:0000313" key="3">
    <source>
        <dbReference type="Proteomes" id="UP000777438"/>
    </source>
</evidence>
<dbReference type="AlphaFoldDB" id="A0A9P9ARQ6"/>
<reference evidence="2 3" key="1">
    <citation type="journal article" date="2021" name="Nat. Commun.">
        <title>Genetic determinants of endophytism in the Arabidopsis root mycobiome.</title>
        <authorList>
            <person name="Mesny F."/>
            <person name="Miyauchi S."/>
            <person name="Thiergart T."/>
            <person name="Pickel B."/>
            <person name="Atanasova L."/>
            <person name="Karlsson M."/>
            <person name="Huettel B."/>
            <person name="Barry K.W."/>
            <person name="Haridas S."/>
            <person name="Chen C."/>
            <person name="Bauer D."/>
            <person name="Andreopoulos W."/>
            <person name="Pangilinan J."/>
            <person name="LaButti K."/>
            <person name="Riley R."/>
            <person name="Lipzen A."/>
            <person name="Clum A."/>
            <person name="Drula E."/>
            <person name="Henrissat B."/>
            <person name="Kohler A."/>
            <person name="Grigoriev I.V."/>
            <person name="Martin F.M."/>
            <person name="Hacquard S."/>
        </authorList>
    </citation>
    <scope>NUCLEOTIDE SEQUENCE [LARGE SCALE GENOMIC DNA]</scope>
    <source>
        <strain evidence="2 3">MPI-CAGE-CH-0241</strain>
    </source>
</reference>
<evidence type="ECO:0000256" key="1">
    <source>
        <dbReference type="SAM" id="MobiDB-lite"/>
    </source>
</evidence>